<reference evidence="2" key="1">
    <citation type="submission" date="2022-11" db="UniProtKB">
        <authorList>
            <consortium name="WormBaseParasite"/>
        </authorList>
    </citation>
    <scope>IDENTIFICATION</scope>
</reference>
<protein>
    <submittedName>
        <fullName evidence="2">Uncharacterized protein</fullName>
    </submittedName>
</protein>
<proteinExistence type="predicted"/>
<dbReference type="AlphaFoldDB" id="A0A914QC77"/>
<evidence type="ECO:0000313" key="1">
    <source>
        <dbReference type="Proteomes" id="UP000887578"/>
    </source>
</evidence>
<organism evidence="1 2">
    <name type="scientific">Panagrolaimus davidi</name>
    <dbReference type="NCBI Taxonomy" id="227884"/>
    <lineage>
        <taxon>Eukaryota</taxon>
        <taxon>Metazoa</taxon>
        <taxon>Ecdysozoa</taxon>
        <taxon>Nematoda</taxon>
        <taxon>Chromadorea</taxon>
        <taxon>Rhabditida</taxon>
        <taxon>Tylenchina</taxon>
        <taxon>Panagrolaimomorpha</taxon>
        <taxon>Panagrolaimoidea</taxon>
        <taxon>Panagrolaimidae</taxon>
        <taxon>Panagrolaimus</taxon>
    </lineage>
</organism>
<evidence type="ECO:0000313" key="2">
    <source>
        <dbReference type="WBParaSite" id="PDA_v2.g24774.t1"/>
    </source>
</evidence>
<name>A0A914QC77_9BILA</name>
<dbReference type="WBParaSite" id="PDA_v2.g24774.t1">
    <property type="protein sequence ID" value="PDA_v2.g24774.t1"/>
    <property type="gene ID" value="PDA_v2.g24774"/>
</dbReference>
<sequence>MFPSLNSLIFKCREIDLRGLKLYPKEFLQLLSIKVRYIECTCVKLQSTLKFSEILKAAPNVEVMKFRHTNIETDNSWPEEILKWKTGGKLSWLQIPIQETNFNVERLVDVIEVRKN</sequence>
<accession>A0A914QC77</accession>
<keyword evidence="1" id="KW-1185">Reference proteome</keyword>
<dbReference type="Proteomes" id="UP000887578">
    <property type="component" value="Unplaced"/>
</dbReference>